<dbReference type="EMBL" id="JBHRSP010000029">
    <property type="protein sequence ID" value="MFC3074964.1"/>
    <property type="molecule type" value="Genomic_DNA"/>
</dbReference>
<comment type="caution">
    <text evidence="1">The sequence shown here is derived from an EMBL/GenBank/DDBJ whole genome shotgun (WGS) entry which is preliminary data.</text>
</comment>
<accession>A0ABV7DKW2</accession>
<keyword evidence="2" id="KW-1185">Reference proteome</keyword>
<name>A0ABV7DKW2_9HYPH</name>
<reference evidence="2" key="1">
    <citation type="journal article" date="2019" name="Int. J. Syst. Evol. Microbiol.">
        <title>The Global Catalogue of Microorganisms (GCM) 10K type strain sequencing project: providing services to taxonomists for standard genome sequencing and annotation.</title>
        <authorList>
            <consortium name="The Broad Institute Genomics Platform"/>
            <consortium name="The Broad Institute Genome Sequencing Center for Infectious Disease"/>
            <person name="Wu L."/>
            <person name="Ma J."/>
        </authorList>
    </citation>
    <scope>NUCLEOTIDE SEQUENCE [LARGE SCALE GENOMIC DNA]</scope>
    <source>
        <strain evidence="2">KCTC 52677</strain>
    </source>
</reference>
<dbReference type="Proteomes" id="UP001595377">
    <property type="component" value="Unassembled WGS sequence"/>
</dbReference>
<proteinExistence type="predicted"/>
<evidence type="ECO:0000313" key="2">
    <source>
        <dbReference type="Proteomes" id="UP001595377"/>
    </source>
</evidence>
<sequence>MADNTSCLLPSSTSREILRWGAVSVPYAALWSGEQGRMHVAKCPHAGVLAVCDHEARGTGKPIFGKPHMTRQRELIIDQRCDLCARPLAGRTKVSLSHATFRVSGAEGGCIMQVEPLVHKDCALVCVQHCPSLKRDIDAGTLFVRQVHQHRVQLALLTAAAVEEFCGERRNGIVGHAKVELQRWTERDLRWLEAGNLNIGEKLVRSRK</sequence>
<gene>
    <name evidence="1" type="ORF">ACFOHH_17775</name>
</gene>
<protein>
    <submittedName>
        <fullName evidence="1">Uncharacterized protein</fullName>
    </submittedName>
</protein>
<organism evidence="1 2">
    <name type="scientific">Shinella pollutisoli</name>
    <dbReference type="NCBI Taxonomy" id="2250594"/>
    <lineage>
        <taxon>Bacteria</taxon>
        <taxon>Pseudomonadati</taxon>
        <taxon>Pseudomonadota</taxon>
        <taxon>Alphaproteobacteria</taxon>
        <taxon>Hyphomicrobiales</taxon>
        <taxon>Rhizobiaceae</taxon>
        <taxon>Shinella</taxon>
    </lineage>
</organism>
<dbReference type="RefSeq" id="WP_257315629.1">
    <property type="nucleotide sequence ID" value="NZ_JANFDG010000013.1"/>
</dbReference>
<evidence type="ECO:0000313" key="1">
    <source>
        <dbReference type="EMBL" id="MFC3074964.1"/>
    </source>
</evidence>